<dbReference type="EMBL" id="JADQBC010000086">
    <property type="protein sequence ID" value="MBR8828771.1"/>
    <property type="molecule type" value="Genomic_DNA"/>
</dbReference>
<protein>
    <submittedName>
        <fullName evidence="1">Uncharacterized protein</fullName>
    </submittedName>
</protein>
<comment type="caution">
    <text evidence="1">The sequence shown here is derived from an EMBL/GenBank/DDBJ whole genome shotgun (WGS) entry which is preliminary data.</text>
</comment>
<reference evidence="1" key="1">
    <citation type="submission" date="2021-02" db="EMBL/GenBank/DDBJ databases">
        <title>Metagenome analyses of Stigonema ocellatum DSM 106950, Chlorogloea purpurea SAG 13.99 and Gomphosphaeria aponina DSM 107014.</title>
        <authorList>
            <person name="Marter P."/>
            <person name="Huang S."/>
        </authorList>
    </citation>
    <scope>NUCLEOTIDE SEQUENCE</scope>
    <source>
        <strain evidence="1">JP213</strain>
    </source>
</reference>
<accession>A0A941GXA2</accession>
<organism evidence="1 2">
    <name type="scientific">Gomphosphaeria aponina SAG 52.96 = DSM 107014</name>
    <dbReference type="NCBI Taxonomy" id="1521640"/>
    <lineage>
        <taxon>Bacteria</taxon>
        <taxon>Bacillati</taxon>
        <taxon>Cyanobacteriota</taxon>
        <taxon>Cyanophyceae</taxon>
        <taxon>Oscillatoriophycideae</taxon>
        <taxon>Chroococcales</taxon>
        <taxon>Gomphosphaeriaceae</taxon>
        <taxon>Gomphosphaeria</taxon>
    </lineage>
</organism>
<gene>
    <name evidence="1" type="ORF">DSM107014_12865</name>
</gene>
<dbReference type="Proteomes" id="UP000767446">
    <property type="component" value="Unassembled WGS sequence"/>
</dbReference>
<sequence>MNRHWRLPYGQGLRPSQYLFLGEDLFNFDYYGQFEKLDEAIAYLENKFGYQIETDV</sequence>
<evidence type="ECO:0000313" key="1">
    <source>
        <dbReference type="EMBL" id="MBR8828771.1"/>
    </source>
</evidence>
<proteinExistence type="predicted"/>
<name>A0A941GXA2_9CHRO</name>
<dbReference type="AlphaFoldDB" id="A0A941GXA2"/>
<evidence type="ECO:0000313" key="2">
    <source>
        <dbReference type="Proteomes" id="UP000767446"/>
    </source>
</evidence>